<proteinExistence type="predicted"/>
<protein>
    <submittedName>
        <fullName evidence="1">Uncharacterized protein</fullName>
    </submittedName>
</protein>
<dbReference type="PANTHER" id="PTHR46481">
    <property type="entry name" value="ZINC FINGER BED DOMAIN-CONTAINING PROTEIN 4"/>
    <property type="match status" value="1"/>
</dbReference>
<dbReference type="PANTHER" id="PTHR46481:SF7">
    <property type="entry name" value="ZINC FINGER BED DOMAIN-CONTAINING PROTEIN RICESLEEPER 2-LIKE"/>
    <property type="match status" value="1"/>
</dbReference>
<evidence type="ECO:0000313" key="2">
    <source>
        <dbReference type="Proteomes" id="UP000639772"/>
    </source>
</evidence>
<dbReference type="EMBL" id="JADCNM010000013">
    <property type="protein sequence ID" value="KAG0456173.1"/>
    <property type="molecule type" value="Genomic_DNA"/>
</dbReference>
<dbReference type="InterPro" id="IPR052035">
    <property type="entry name" value="ZnF_BED_domain_contain"/>
</dbReference>
<dbReference type="AlphaFoldDB" id="A0A835UCH5"/>
<gene>
    <name evidence="1" type="ORF">HPP92_023961</name>
</gene>
<dbReference type="OrthoDB" id="1900170at2759"/>
<accession>A0A835UCH5</accession>
<name>A0A835UCH5_VANPL</name>
<dbReference type="Proteomes" id="UP000639772">
    <property type="component" value="Chromosome 13"/>
</dbReference>
<sequence>MPWKKGILDRNGILKAISTFVVCGKHPVTVVEGFGFRHLMSIVCPESVNVSIRDIKRDIISSYLKERDNIKELLGKATGKVCLACENWCSEYSKDEYLCITAHFSDDDWKVHKKIVCLNFFNTPFDGSLIAEEIAICLKQWKNCQQNF</sequence>
<comment type="caution">
    <text evidence="1">The sequence shown here is derived from an EMBL/GenBank/DDBJ whole genome shotgun (WGS) entry which is preliminary data.</text>
</comment>
<organism evidence="1 2">
    <name type="scientific">Vanilla planifolia</name>
    <name type="common">Vanilla</name>
    <dbReference type="NCBI Taxonomy" id="51239"/>
    <lineage>
        <taxon>Eukaryota</taxon>
        <taxon>Viridiplantae</taxon>
        <taxon>Streptophyta</taxon>
        <taxon>Embryophyta</taxon>
        <taxon>Tracheophyta</taxon>
        <taxon>Spermatophyta</taxon>
        <taxon>Magnoliopsida</taxon>
        <taxon>Liliopsida</taxon>
        <taxon>Asparagales</taxon>
        <taxon>Orchidaceae</taxon>
        <taxon>Vanilloideae</taxon>
        <taxon>Vanilleae</taxon>
        <taxon>Vanilla</taxon>
    </lineage>
</organism>
<evidence type="ECO:0000313" key="1">
    <source>
        <dbReference type="EMBL" id="KAG0456173.1"/>
    </source>
</evidence>
<reference evidence="1 2" key="1">
    <citation type="journal article" date="2020" name="Nat. Food">
        <title>A phased Vanilla planifolia genome enables genetic improvement of flavour and production.</title>
        <authorList>
            <person name="Hasing T."/>
            <person name="Tang H."/>
            <person name="Brym M."/>
            <person name="Khazi F."/>
            <person name="Huang T."/>
            <person name="Chambers A.H."/>
        </authorList>
    </citation>
    <scope>NUCLEOTIDE SEQUENCE [LARGE SCALE GENOMIC DNA]</scope>
    <source>
        <tissue evidence="1">Leaf</tissue>
    </source>
</reference>